<protein>
    <submittedName>
        <fullName evidence="1">Uncharacterized protein</fullName>
    </submittedName>
</protein>
<dbReference type="Proteomes" id="UP000238479">
    <property type="component" value="Chromosome 2"/>
</dbReference>
<name>A0A2P6RKK4_ROSCH</name>
<reference evidence="1 2" key="1">
    <citation type="journal article" date="2018" name="Nat. Genet.">
        <title>The Rosa genome provides new insights in the design of modern roses.</title>
        <authorList>
            <person name="Bendahmane M."/>
        </authorList>
    </citation>
    <scope>NUCLEOTIDE SEQUENCE [LARGE SCALE GENOMIC DNA]</scope>
    <source>
        <strain evidence="2">cv. Old Blush</strain>
    </source>
</reference>
<evidence type="ECO:0000313" key="2">
    <source>
        <dbReference type="Proteomes" id="UP000238479"/>
    </source>
</evidence>
<proteinExistence type="predicted"/>
<comment type="caution">
    <text evidence="1">The sequence shown here is derived from an EMBL/GenBank/DDBJ whole genome shotgun (WGS) entry which is preliminary data.</text>
</comment>
<gene>
    <name evidence="1" type="ORF">RchiOBHm_Chr2g0094661</name>
</gene>
<accession>A0A2P6RKK4</accession>
<dbReference type="EMBL" id="PDCK01000040">
    <property type="protein sequence ID" value="PRQ46966.1"/>
    <property type="molecule type" value="Genomic_DNA"/>
</dbReference>
<organism evidence="1 2">
    <name type="scientific">Rosa chinensis</name>
    <name type="common">China rose</name>
    <dbReference type="NCBI Taxonomy" id="74649"/>
    <lineage>
        <taxon>Eukaryota</taxon>
        <taxon>Viridiplantae</taxon>
        <taxon>Streptophyta</taxon>
        <taxon>Embryophyta</taxon>
        <taxon>Tracheophyta</taxon>
        <taxon>Spermatophyta</taxon>
        <taxon>Magnoliopsida</taxon>
        <taxon>eudicotyledons</taxon>
        <taxon>Gunneridae</taxon>
        <taxon>Pentapetalae</taxon>
        <taxon>rosids</taxon>
        <taxon>fabids</taxon>
        <taxon>Rosales</taxon>
        <taxon>Rosaceae</taxon>
        <taxon>Rosoideae</taxon>
        <taxon>Rosoideae incertae sedis</taxon>
        <taxon>Rosa</taxon>
    </lineage>
</organism>
<keyword evidence="2" id="KW-1185">Reference proteome</keyword>
<sequence>MRLWTRKAYTCRGKLILVDDLLADKLLALGTRQKVVSLAERWLAAQWKLLSGEARGCSLAQR</sequence>
<dbReference type="AlphaFoldDB" id="A0A2P6RKK4"/>
<dbReference type="Gramene" id="PRQ46966">
    <property type="protein sequence ID" value="PRQ46966"/>
    <property type="gene ID" value="RchiOBHm_Chr2g0094661"/>
</dbReference>
<evidence type="ECO:0000313" key="1">
    <source>
        <dbReference type="EMBL" id="PRQ46966.1"/>
    </source>
</evidence>